<keyword evidence="6 8" id="KW-0472">Membrane</keyword>
<keyword evidence="3" id="KW-1003">Cell membrane</keyword>
<dbReference type="InterPro" id="IPR036259">
    <property type="entry name" value="MFS_trans_sf"/>
</dbReference>
<feature type="compositionally biased region" description="Basic and acidic residues" evidence="9">
    <location>
        <begin position="17"/>
        <end position="36"/>
    </location>
</feature>
<gene>
    <name evidence="11" type="ORF">KP79_PYT23920</name>
</gene>
<dbReference type="PROSITE" id="PS51465">
    <property type="entry name" value="KAZAL_2"/>
    <property type="match status" value="1"/>
</dbReference>
<sequence length="748" mass="82019">MSIPTEVTGYLRWTMESEQKSENQDRQNGHTLKDTVDDGDDDFVMEPCGVGPCRPSLFQHMASIPCFVGWYSIIGLLSQSLNTYLASQIPSIEKQFGLSSAFSGILLSFNDIGYLSVCLFISSFAPYMHIPRVLCAAFLLYGFSGLICSLPHFVSLASGTLPSLTPNDVIKDNLSSSLLLSPIKSQAFPLCDLVSGNTSILTDDACVNKMNKGSDTDETYSKVRTIFLAIFGTGMVLQGIGKSLRGPFVTVYIDDNGEKRKTGFYLGIIIALAIAGPSIAFVVGGIFSRIYVTLEDVDISPRDPRWIGAWWIGFMMFGGAAVIFALPMAFFPRHLKKPKAIIVKGKTTKDMKIMGKIKERLTSFRRCFSNTVWLCLLFSTTLHLGSIGGYLSFLSKYIKIQFNIPLWQANMILASLKVAVGLGTFVGGLLTRMINLTPRRTIGLMISIYTIYVVVFTSSLFLGCDQPKFVGPEKYHPNQNVTTQGCSSGCDCKDDVFFPVCGSNGVNYHSPCYAGCSAAPQKGQIFNNCTCIPDGRATSGECESDCNTIYPFAVLCVIGGLLNALLISPGYIAKLRCVEDRDKATALGCMAFFGSVLGWMPTPIIIGKVIDTTCIIWQNTCESSGACLYYLLSGLRIKVNIVILGYKVVSLALLFLALYLVRNLDEWPQNAARKEGTSEKDVTSPEEMKTLVSVEAEVNDEQNEKVRNKYVFSLKYAILKVTANNILYGVAIRFKISSKSAAILSSWF</sequence>
<dbReference type="GO" id="GO:0043252">
    <property type="term" value="P:sodium-independent organic anion transport"/>
    <property type="evidence" value="ECO:0007669"/>
    <property type="project" value="TreeGrafter"/>
</dbReference>
<keyword evidence="7" id="KW-1015">Disulfide bond</keyword>
<reference evidence="11 12" key="1">
    <citation type="journal article" date="2017" name="Nat. Ecol. Evol.">
        <title>Scallop genome provides insights into evolution of bilaterian karyotype and development.</title>
        <authorList>
            <person name="Wang S."/>
            <person name="Zhang J."/>
            <person name="Jiao W."/>
            <person name="Li J."/>
            <person name="Xun X."/>
            <person name="Sun Y."/>
            <person name="Guo X."/>
            <person name="Huan P."/>
            <person name="Dong B."/>
            <person name="Zhang L."/>
            <person name="Hu X."/>
            <person name="Sun X."/>
            <person name="Wang J."/>
            <person name="Zhao C."/>
            <person name="Wang Y."/>
            <person name="Wang D."/>
            <person name="Huang X."/>
            <person name="Wang R."/>
            <person name="Lv J."/>
            <person name="Li Y."/>
            <person name="Zhang Z."/>
            <person name="Liu B."/>
            <person name="Lu W."/>
            <person name="Hui Y."/>
            <person name="Liang J."/>
            <person name="Zhou Z."/>
            <person name="Hou R."/>
            <person name="Li X."/>
            <person name="Liu Y."/>
            <person name="Li H."/>
            <person name="Ning X."/>
            <person name="Lin Y."/>
            <person name="Zhao L."/>
            <person name="Xing Q."/>
            <person name="Dou J."/>
            <person name="Li Y."/>
            <person name="Mao J."/>
            <person name="Guo H."/>
            <person name="Dou H."/>
            <person name="Li T."/>
            <person name="Mu C."/>
            <person name="Jiang W."/>
            <person name="Fu Q."/>
            <person name="Fu X."/>
            <person name="Miao Y."/>
            <person name="Liu J."/>
            <person name="Yu Q."/>
            <person name="Li R."/>
            <person name="Liao H."/>
            <person name="Li X."/>
            <person name="Kong Y."/>
            <person name="Jiang Z."/>
            <person name="Chourrout D."/>
            <person name="Li R."/>
            <person name="Bao Z."/>
        </authorList>
    </citation>
    <scope>NUCLEOTIDE SEQUENCE [LARGE SCALE GENOMIC DNA]</scope>
    <source>
        <strain evidence="11 12">PY_sf001</strain>
    </source>
</reference>
<dbReference type="CDD" id="cd17336">
    <property type="entry name" value="MFS_SLCO_OATP"/>
    <property type="match status" value="1"/>
</dbReference>
<feature type="domain" description="Kazal-like" evidence="10">
    <location>
        <begin position="480"/>
        <end position="533"/>
    </location>
</feature>
<feature type="transmembrane region" description="Helical" evidence="8">
    <location>
        <begin position="62"/>
        <end position="81"/>
    </location>
</feature>
<protein>
    <recommendedName>
        <fullName evidence="8">Solute carrier organic anion transporter family member</fullName>
    </recommendedName>
</protein>
<feature type="transmembrane region" description="Helical" evidence="8">
    <location>
        <begin position="223"/>
        <end position="241"/>
    </location>
</feature>
<feature type="region of interest" description="Disordered" evidence="9">
    <location>
        <begin position="17"/>
        <end position="38"/>
    </location>
</feature>
<evidence type="ECO:0000256" key="9">
    <source>
        <dbReference type="SAM" id="MobiDB-lite"/>
    </source>
</evidence>
<evidence type="ECO:0000256" key="8">
    <source>
        <dbReference type="RuleBase" id="RU362056"/>
    </source>
</evidence>
<dbReference type="GO" id="GO:0016323">
    <property type="term" value="C:basolateral plasma membrane"/>
    <property type="evidence" value="ECO:0007669"/>
    <property type="project" value="TreeGrafter"/>
</dbReference>
<dbReference type="GO" id="GO:0006811">
    <property type="term" value="P:monoatomic ion transport"/>
    <property type="evidence" value="ECO:0007669"/>
    <property type="project" value="UniProtKB-KW"/>
</dbReference>
<evidence type="ECO:0000259" key="10">
    <source>
        <dbReference type="PROSITE" id="PS51465"/>
    </source>
</evidence>
<dbReference type="PANTHER" id="PTHR11388:SF157">
    <property type="entry name" value="SOLUTE CARRIER ORGANIC ANION TRANSPORTER FAMILY MEMBER 2A1-LIKE"/>
    <property type="match status" value="1"/>
</dbReference>
<evidence type="ECO:0000256" key="7">
    <source>
        <dbReference type="ARBA" id="ARBA00023157"/>
    </source>
</evidence>
<name>A0A210PZ30_MIZYE</name>
<evidence type="ECO:0000256" key="1">
    <source>
        <dbReference type="ARBA" id="ARBA00004651"/>
    </source>
</evidence>
<comment type="caution">
    <text evidence="11">The sequence shown here is derived from an EMBL/GenBank/DDBJ whole genome shotgun (WGS) entry which is preliminary data.</text>
</comment>
<dbReference type="InterPro" id="IPR002350">
    <property type="entry name" value="Kazal_dom"/>
</dbReference>
<feature type="transmembrane region" description="Helical" evidence="8">
    <location>
        <begin position="549"/>
        <end position="572"/>
    </location>
</feature>
<feature type="transmembrane region" description="Helical" evidence="8">
    <location>
        <begin position="133"/>
        <end position="154"/>
    </location>
</feature>
<feature type="transmembrane region" description="Helical" evidence="8">
    <location>
        <begin position="639"/>
        <end position="661"/>
    </location>
</feature>
<dbReference type="PANTHER" id="PTHR11388">
    <property type="entry name" value="ORGANIC ANION TRANSPORTER"/>
    <property type="match status" value="1"/>
</dbReference>
<dbReference type="Pfam" id="PF07648">
    <property type="entry name" value="Kazal_2"/>
    <property type="match status" value="1"/>
</dbReference>
<keyword evidence="5 8" id="KW-1133">Transmembrane helix</keyword>
<dbReference type="AlphaFoldDB" id="A0A210PZ30"/>
<evidence type="ECO:0000313" key="12">
    <source>
        <dbReference type="Proteomes" id="UP000242188"/>
    </source>
</evidence>
<comment type="subcellular location">
    <subcellularLocation>
        <location evidence="1 8">Cell membrane</location>
        <topology evidence="1 8">Multi-pass membrane protein</topology>
    </subcellularLocation>
</comment>
<keyword evidence="12" id="KW-1185">Reference proteome</keyword>
<evidence type="ECO:0000313" key="11">
    <source>
        <dbReference type="EMBL" id="OWF41738.1"/>
    </source>
</evidence>
<dbReference type="Proteomes" id="UP000242188">
    <property type="component" value="Unassembled WGS sequence"/>
</dbReference>
<dbReference type="NCBIfam" id="TIGR00805">
    <property type="entry name" value="oat"/>
    <property type="match status" value="1"/>
</dbReference>
<dbReference type="Pfam" id="PF03137">
    <property type="entry name" value="OATP"/>
    <property type="match status" value="1"/>
</dbReference>
<feature type="transmembrane region" description="Helical" evidence="8">
    <location>
        <begin position="367"/>
        <end position="391"/>
    </location>
</feature>
<feature type="transmembrane region" description="Helical" evidence="8">
    <location>
        <begin position="442"/>
        <end position="462"/>
    </location>
</feature>
<dbReference type="InterPro" id="IPR036058">
    <property type="entry name" value="Kazal_dom_sf"/>
</dbReference>
<keyword evidence="8" id="KW-0406">Ion transport</keyword>
<evidence type="ECO:0000256" key="4">
    <source>
        <dbReference type="ARBA" id="ARBA00022692"/>
    </source>
</evidence>
<keyword evidence="4 8" id="KW-0812">Transmembrane</keyword>
<dbReference type="EMBL" id="NEDP02005359">
    <property type="protein sequence ID" value="OWF41738.1"/>
    <property type="molecule type" value="Genomic_DNA"/>
</dbReference>
<evidence type="ECO:0000256" key="6">
    <source>
        <dbReference type="ARBA" id="ARBA00023136"/>
    </source>
</evidence>
<feature type="transmembrane region" description="Helical" evidence="8">
    <location>
        <begin position="307"/>
        <end position="331"/>
    </location>
</feature>
<proteinExistence type="inferred from homology"/>
<feature type="transmembrane region" description="Helical" evidence="8">
    <location>
        <begin position="411"/>
        <end position="430"/>
    </location>
</feature>
<comment type="similarity">
    <text evidence="2 8">Belongs to the organo anion transporter (TC 2.A.60) family.</text>
</comment>
<feature type="transmembrane region" description="Helical" evidence="8">
    <location>
        <begin position="101"/>
        <end position="121"/>
    </location>
</feature>
<dbReference type="InterPro" id="IPR004156">
    <property type="entry name" value="OATP"/>
</dbReference>
<feature type="transmembrane region" description="Helical" evidence="8">
    <location>
        <begin position="584"/>
        <end position="602"/>
    </location>
</feature>
<evidence type="ECO:0000256" key="3">
    <source>
        <dbReference type="ARBA" id="ARBA00022475"/>
    </source>
</evidence>
<feature type="transmembrane region" description="Helical" evidence="8">
    <location>
        <begin position="262"/>
        <end position="287"/>
    </location>
</feature>
<keyword evidence="8" id="KW-0813">Transport</keyword>
<organism evidence="11 12">
    <name type="scientific">Mizuhopecten yessoensis</name>
    <name type="common">Japanese scallop</name>
    <name type="synonym">Patinopecten yessoensis</name>
    <dbReference type="NCBI Taxonomy" id="6573"/>
    <lineage>
        <taxon>Eukaryota</taxon>
        <taxon>Metazoa</taxon>
        <taxon>Spiralia</taxon>
        <taxon>Lophotrochozoa</taxon>
        <taxon>Mollusca</taxon>
        <taxon>Bivalvia</taxon>
        <taxon>Autobranchia</taxon>
        <taxon>Pteriomorphia</taxon>
        <taxon>Pectinida</taxon>
        <taxon>Pectinoidea</taxon>
        <taxon>Pectinidae</taxon>
        <taxon>Mizuhopecten</taxon>
    </lineage>
</organism>
<accession>A0A210PZ30</accession>
<dbReference type="GO" id="GO:0015347">
    <property type="term" value="F:sodium-independent organic anion transmembrane transporter activity"/>
    <property type="evidence" value="ECO:0007669"/>
    <property type="project" value="TreeGrafter"/>
</dbReference>
<dbReference type="SUPFAM" id="SSF100895">
    <property type="entry name" value="Kazal-type serine protease inhibitors"/>
    <property type="match status" value="1"/>
</dbReference>
<evidence type="ECO:0000256" key="2">
    <source>
        <dbReference type="ARBA" id="ARBA00009657"/>
    </source>
</evidence>
<dbReference type="Gene3D" id="1.20.1250.20">
    <property type="entry name" value="MFS general substrate transporter like domains"/>
    <property type="match status" value="1"/>
</dbReference>
<dbReference type="SUPFAM" id="SSF103473">
    <property type="entry name" value="MFS general substrate transporter"/>
    <property type="match status" value="1"/>
</dbReference>
<evidence type="ECO:0000256" key="5">
    <source>
        <dbReference type="ARBA" id="ARBA00022989"/>
    </source>
</evidence>
<dbReference type="OrthoDB" id="5062115at2759"/>